<evidence type="ECO:0000256" key="10">
    <source>
        <dbReference type="ARBA" id="ARBA00023304"/>
    </source>
</evidence>
<comment type="catalytic activity">
    <reaction evidence="15">
        <text>(2R,3R)-2,3-dihydroxy-3-methylpentanoate = (S)-3-methyl-2-oxopentanoate + H2O</text>
        <dbReference type="Rhea" id="RHEA:27694"/>
        <dbReference type="ChEBI" id="CHEBI:15377"/>
        <dbReference type="ChEBI" id="CHEBI:35146"/>
        <dbReference type="ChEBI" id="CHEBI:49258"/>
        <dbReference type="EC" id="4.2.1.9"/>
    </reaction>
</comment>
<keyword evidence="5 15" id="KW-0479">Metal-binding</keyword>
<feature type="binding site" evidence="15">
    <location>
        <position position="81"/>
    </location>
    <ligand>
        <name>Mg(2+)</name>
        <dbReference type="ChEBI" id="CHEBI:18420"/>
    </ligand>
</feature>
<dbReference type="EC" id="4.2.1.9" evidence="14 15"/>
<evidence type="ECO:0000256" key="5">
    <source>
        <dbReference type="ARBA" id="ARBA00022723"/>
    </source>
</evidence>
<keyword evidence="10 15" id="KW-0100">Branched-chain amino acid biosynthesis</keyword>
<keyword evidence="4 15" id="KW-0001">2Fe-2S</keyword>
<dbReference type="InterPro" id="IPR020558">
    <property type="entry name" value="DiOHA_6PGluconate_deHydtase_CS"/>
</dbReference>
<evidence type="ECO:0000256" key="11">
    <source>
        <dbReference type="ARBA" id="ARBA00029304"/>
    </source>
</evidence>
<evidence type="ECO:0000256" key="6">
    <source>
        <dbReference type="ARBA" id="ARBA00022842"/>
    </source>
</evidence>
<dbReference type="GO" id="GO:0051537">
    <property type="term" value="F:2 iron, 2 sulfur cluster binding"/>
    <property type="evidence" value="ECO:0007669"/>
    <property type="project" value="UniProtKB-UniRule"/>
</dbReference>
<dbReference type="NCBIfam" id="NF009103">
    <property type="entry name" value="PRK12448.1"/>
    <property type="match status" value="1"/>
</dbReference>
<comment type="pathway">
    <text evidence="12 15">Amino-acid biosynthesis; L-valine biosynthesis; L-valine from pyruvate: step 3/4.</text>
</comment>
<dbReference type="GO" id="GO:0005829">
    <property type="term" value="C:cytosol"/>
    <property type="evidence" value="ECO:0007669"/>
    <property type="project" value="TreeGrafter"/>
</dbReference>
<dbReference type="Proteomes" id="UP001409585">
    <property type="component" value="Unassembled WGS sequence"/>
</dbReference>
<comment type="pathway">
    <text evidence="13 15">Amino-acid biosynthesis; L-isoleucine biosynthesis; L-isoleucine from 2-oxobutanoate: step 3/4.</text>
</comment>
<comment type="function">
    <text evidence="15">Functions in the biosynthesis of branched-chain amino acids. Catalyzes the dehydration of (2R,3R)-2,3-dihydroxy-3-methylpentanoate (2,3-dihydroxy-3-methylvalerate) into 2-oxo-3-methylpentanoate (2-oxo-3-methylvalerate) and of (2R)-2,3-dihydroxy-3-methylbutanoate (2,3-dihydroxyisovalerate) into 2-oxo-3-methylbutanoate (2-oxoisovalerate), the penultimate precursor to L-isoleucine and L-valine, respectively.</text>
</comment>
<evidence type="ECO:0000256" key="8">
    <source>
        <dbReference type="ARBA" id="ARBA00023014"/>
    </source>
</evidence>
<dbReference type="Pfam" id="PF00920">
    <property type="entry name" value="ILVD_EDD_N"/>
    <property type="match status" value="1"/>
</dbReference>
<dbReference type="GO" id="GO:0009097">
    <property type="term" value="P:isoleucine biosynthetic process"/>
    <property type="evidence" value="ECO:0007669"/>
    <property type="project" value="UniProtKB-UniRule"/>
</dbReference>
<dbReference type="EMBL" id="BAABLX010000012">
    <property type="protein sequence ID" value="GAA4941238.1"/>
    <property type="molecule type" value="Genomic_DNA"/>
</dbReference>
<proteinExistence type="inferred from homology"/>
<evidence type="ECO:0000256" key="12">
    <source>
        <dbReference type="ARBA" id="ARBA00029436"/>
    </source>
</evidence>
<dbReference type="AlphaFoldDB" id="A0AAV3U1Q0"/>
<dbReference type="NCBIfam" id="TIGR00110">
    <property type="entry name" value="ilvD"/>
    <property type="match status" value="1"/>
</dbReference>
<keyword evidence="9 15" id="KW-0456">Lyase</keyword>
<keyword evidence="3 15" id="KW-0028">Amino-acid biosynthesis</keyword>
<dbReference type="SUPFAM" id="SSF143975">
    <property type="entry name" value="IlvD/EDD N-terminal domain-like"/>
    <property type="match status" value="1"/>
</dbReference>
<keyword evidence="7 15" id="KW-0408">Iron</keyword>
<comment type="caution">
    <text evidence="18">The sequence shown here is derived from an EMBL/GenBank/DDBJ whole genome shotgun (WGS) entry which is preliminary data.</text>
</comment>
<dbReference type="Gene3D" id="3.50.30.80">
    <property type="entry name" value="IlvD/EDD C-terminal domain-like"/>
    <property type="match status" value="1"/>
</dbReference>
<dbReference type="FunFam" id="3.50.30.80:FF:000001">
    <property type="entry name" value="Dihydroxy-acid dehydratase"/>
    <property type="match status" value="1"/>
</dbReference>
<dbReference type="InterPro" id="IPR056740">
    <property type="entry name" value="ILV_EDD_C"/>
</dbReference>
<evidence type="ECO:0000256" key="2">
    <source>
        <dbReference type="ARBA" id="ARBA00006486"/>
    </source>
</evidence>
<keyword evidence="8 15" id="KW-0411">Iron-sulfur</keyword>
<evidence type="ECO:0000256" key="14">
    <source>
        <dbReference type="ARBA" id="ARBA00029490"/>
    </source>
</evidence>
<dbReference type="SUPFAM" id="SSF52016">
    <property type="entry name" value="LeuD/IlvD-like"/>
    <property type="match status" value="1"/>
</dbReference>
<evidence type="ECO:0000256" key="9">
    <source>
        <dbReference type="ARBA" id="ARBA00023239"/>
    </source>
</evidence>
<feature type="active site" description="Proton acceptor" evidence="15">
    <location>
        <position position="515"/>
    </location>
</feature>
<feature type="binding site" evidence="15">
    <location>
        <position position="489"/>
    </location>
    <ligand>
        <name>Mg(2+)</name>
        <dbReference type="ChEBI" id="CHEBI:18420"/>
    </ligand>
</feature>
<evidence type="ECO:0000313" key="18">
    <source>
        <dbReference type="EMBL" id="GAA4941238.1"/>
    </source>
</evidence>
<comment type="similarity">
    <text evidence="2 15">Belongs to the IlvD/Edd family.</text>
</comment>
<dbReference type="PROSITE" id="PS00887">
    <property type="entry name" value="ILVD_EDD_2"/>
    <property type="match status" value="1"/>
</dbReference>
<feature type="modified residue" description="N6-carboxylysine" evidence="15">
    <location>
        <position position="124"/>
    </location>
</feature>
<dbReference type="RefSeq" id="WP_345420876.1">
    <property type="nucleotide sequence ID" value="NZ_AP031496.1"/>
</dbReference>
<comment type="subunit">
    <text evidence="15">Homodimer.</text>
</comment>
<name>A0AAV3U1Q0_9ALTE</name>
<evidence type="ECO:0000256" key="7">
    <source>
        <dbReference type="ARBA" id="ARBA00023004"/>
    </source>
</evidence>
<evidence type="ECO:0000256" key="1">
    <source>
        <dbReference type="ARBA" id="ARBA00001946"/>
    </source>
</evidence>
<protein>
    <recommendedName>
        <fullName evidence="14 15">Dihydroxy-acid dehydratase</fullName>
        <shortName evidence="15">DAD</shortName>
        <ecNumber evidence="14 15">4.2.1.9</ecNumber>
    </recommendedName>
</protein>
<gene>
    <name evidence="15 18" type="primary">ilvD</name>
    <name evidence="18" type="ORF">GCM10025791_19550</name>
</gene>
<dbReference type="GO" id="GO:0004160">
    <property type="term" value="F:dihydroxy-acid dehydratase activity"/>
    <property type="evidence" value="ECO:0007669"/>
    <property type="project" value="UniProtKB-UniRule"/>
</dbReference>
<evidence type="ECO:0000256" key="15">
    <source>
        <dbReference type="HAMAP-Rule" id="MF_00012"/>
    </source>
</evidence>
<dbReference type="PANTHER" id="PTHR43661:SF3">
    <property type="entry name" value="D-XYLONATE DEHYDRATASE YAGF-RELATED"/>
    <property type="match status" value="1"/>
</dbReference>
<dbReference type="PROSITE" id="PS00886">
    <property type="entry name" value="ILVD_EDD_1"/>
    <property type="match status" value="1"/>
</dbReference>
<evidence type="ECO:0000313" key="19">
    <source>
        <dbReference type="Proteomes" id="UP001409585"/>
    </source>
</evidence>
<keyword evidence="6 15" id="KW-0460">Magnesium</keyword>
<dbReference type="InterPro" id="IPR037237">
    <property type="entry name" value="IlvD/EDD_N"/>
</dbReference>
<comment type="caution">
    <text evidence="15">Lacks conserved residue(s) required for the propagation of feature annotation.</text>
</comment>
<evidence type="ECO:0000256" key="13">
    <source>
        <dbReference type="ARBA" id="ARBA00029437"/>
    </source>
</evidence>
<dbReference type="GO" id="GO:0000287">
    <property type="term" value="F:magnesium ion binding"/>
    <property type="evidence" value="ECO:0007669"/>
    <property type="project" value="UniProtKB-UniRule"/>
</dbReference>
<evidence type="ECO:0000259" key="17">
    <source>
        <dbReference type="Pfam" id="PF24877"/>
    </source>
</evidence>
<evidence type="ECO:0000259" key="16">
    <source>
        <dbReference type="Pfam" id="PF00920"/>
    </source>
</evidence>
<dbReference type="InterPro" id="IPR000581">
    <property type="entry name" value="ILV_EDD_N"/>
</dbReference>
<keyword evidence="19" id="KW-1185">Reference proteome</keyword>
<evidence type="ECO:0000256" key="3">
    <source>
        <dbReference type="ARBA" id="ARBA00022605"/>
    </source>
</evidence>
<dbReference type="GO" id="GO:0009099">
    <property type="term" value="P:L-valine biosynthetic process"/>
    <property type="evidence" value="ECO:0007669"/>
    <property type="project" value="UniProtKB-UniRule"/>
</dbReference>
<dbReference type="PANTHER" id="PTHR43661">
    <property type="entry name" value="D-XYLONATE DEHYDRATASE"/>
    <property type="match status" value="1"/>
</dbReference>
<feature type="binding site" description="via carbamate group" evidence="15">
    <location>
        <position position="124"/>
    </location>
    <ligand>
        <name>Mg(2+)</name>
        <dbReference type="ChEBI" id="CHEBI:18420"/>
    </ligand>
</feature>
<sequence>MPAYRSKTSTAGRNMAGARALWRATGMKDDDFQKPIIAVANSFTQFVPGHVHLKDMGQLVAREIEKAGGVAKEFNTIAVDDGIAMGHDGMLYSLPSRDIIADSVEYMVNAHCADALVCISNCDKITPGMLMAAMRLNIPVVFVSGGPMEAGKTKLADRKLDLIDAMIVAADPNAPDEKVEEYERSACPTCGSCSGMFTANSMNCLTEALGLSLPGNGTTLATHADREQLFLEAGRLIVDLAKRYYEQNDQRVLPRDICTKTAFNNAMALDIAMGGSTNTILHLLAAAQEAEVDFTMADIDDLSRRVPQLCKVAPNSPKYHIEDVHRAGGIFAILGEMARGNIIDASVPTVHSNTMADGIAQWDITQTSDDKVFEFYKAGPAGIPTQTAFSQATRWPSLDSDRAEGCIRSVEHAFSQEGGLAVLFGNIAQDGCVVKTAGVDESILVFNGTAHVTESQEEAVENILGGKVKEGDVVIVRYEGPQGGPGMQEMLYPTSYLKSMGLGKACALITDGRFSGGSSGLCIGHVSPEAAAGGAFGLVKNGDKIEINIPERSINLVVSDEEMAKRRAEQDASGWKPVEPRPRKVSAALKAYAYFATSADKGAVRDLSKLD</sequence>
<comment type="catalytic activity">
    <reaction evidence="11">
        <text>(2R)-2,3-dihydroxy-3-methylbutanoate = 3-methyl-2-oxobutanoate + H2O</text>
        <dbReference type="Rhea" id="RHEA:24809"/>
        <dbReference type="ChEBI" id="CHEBI:11851"/>
        <dbReference type="ChEBI" id="CHEBI:15377"/>
        <dbReference type="ChEBI" id="CHEBI:49072"/>
        <dbReference type="EC" id="4.2.1.9"/>
    </reaction>
    <physiologicalReaction direction="left-to-right" evidence="11">
        <dbReference type="Rhea" id="RHEA:24810"/>
    </physiologicalReaction>
</comment>
<accession>A0AAV3U1Q0</accession>
<feature type="domain" description="Dihydroxy-acid/6-phosphogluconate dehydratase N-terminal" evidence="16">
    <location>
        <begin position="34"/>
        <end position="357"/>
    </location>
</feature>
<comment type="cofactor">
    <cofactor evidence="1 15">
        <name>Mg(2+)</name>
        <dbReference type="ChEBI" id="CHEBI:18420"/>
    </cofactor>
</comment>
<feature type="domain" description="Dihydroxy-acid/6-phosphogluconate dehydratase C-terminal" evidence="17">
    <location>
        <begin position="406"/>
        <end position="603"/>
    </location>
</feature>
<dbReference type="HAMAP" id="MF_00012">
    <property type="entry name" value="IlvD"/>
    <property type="match status" value="1"/>
</dbReference>
<feature type="binding site" evidence="15">
    <location>
        <position position="123"/>
    </location>
    <ligand>
        <name>Mg(2+)</name>
        <dbReference type="ChEBI" id="CHEBI:18420"/>
    </ligand>
</feature>
<evidence type="ECO:0000256" key="4">
    <source>
        <dbReference type="ARBA" id="ARBA00022714"/>
    </source>
</evidence>
<organism evidence="18 19">
    <name type="scientific">Halioxenophilus aromaticivorans</name>
    <dbReference type="NCBI Taxonomy" id="1306992"/>
    <lineage>
        <taxon>Bacteria</taxon>
        <taxon>Pseudomonadati</taxon>
        <taxon>Pseudomonadota</taxon>
        <taxon>Gammaproteobacteria</taxon>
        <taxon>Alteromonadales</taxon>
        <taxon>Alteromonadaceae</taxon>
        <taxon>Halioxenophilus</taxon>
    </lineage>
</organism>
<dbReference type="Pfam" id="PF24877">
    <property type="entry name" value="ILV_EDD_C"/>
    <property type="match status" value="1"/>
</dbReference>
<dbReference type="InterPro" id="IPR042096">
    <property type="entry name" value="Dihydro-acid_dehy_C"/>
</dbReference>
<comment type="cofactor">
    <cofactor evidence="15">
        <name>[2Fe-2S] cluster</name>
        <dbReference type="ChEBI" id="CHEBI:190135"/>
    </cofactor>
    <text evidence="15">Binds 1 [2Fe-2S] cluster per subunit. This cluster acts as a Lewis acid cofactor.</text>
</comment>
<dbReference type="InterPro" id="IPR004404">
    <property type="entry name" value="DihydroxyA_deHydtase"/>
</dbReference>
<reference evidence="19" key="1">
    <citation type="journal article" date="2019" name="Int. J. Syst. Evol. Microbiol.">
        <title>The Global Catalogue of Microorganisms (GCM) 10K type strain sequencing project: providing services to taxonomists for standard genome sequencing and annotation.</title>
        <authorList>
            <consortium name="The Broad Institute Genomics Platform"/>
            <consortium name="The Broad Institute Genome Sequencing Center for Infectious Disease"/>
            <person name="Wu L."/>
            <person name="Ma J."/>
        </authorList>
    </citation>
    <scope>NUCLEOTIDE SEQUENCE [LARGE SCALE GENOMIC DNA]</scope>
    <source>
        <strain evidence="19">JCM 19134</strain>
    </source>
</reference>